<dbReference type="AlphaFoldDB" id="A0A3E2HBK7"/>
<feature type="non-terminal residue" evidence="1">
    <location>
        <position position="100"/>
    </location>
</feature>
<protein>
    <submittedName>
        <fullName evidence="1">Uncharacterized protein</fullName>
    </submittedName>
</protein>
<keyword evidence="2" id="KW-1185">Reference proteome</keyword>
<dbReference type="OrthoDB" id="3546681at2759"/>
<name>A0A3E2HBK7_SCYLI</name>
<feature type="non-terminal residue" evidence="1">
    <location>
        <position position="1"/>
    </location>
</feature>
<reference evidence="1 2" key="1">
    <citation type="submission" date="2018-05" db="EMBL/GenBank/DDBJ databases">
        <title>Draft genome sequence of Scytalidium lignicola DSM 105466, a ubiquitous saprotrophic fungus.</title>
        <authorList>
            <person name="Buettner E."/>
            <person name="Gebauer A.M."/>
            <person name="Hofrichter M."/>
            <person name="Liers C."/>
            <person name="Kellner H."/>
        </authorList>
    </citation>
    <scope>NUCLEOTIDE SEQUENCE [LARGE SCALE GENOMIC DNA]</scope>
    <source>
        <strain evidence="1 2">DSM 105466</strain>
    </source>
</reference>
<evidence type="ECO:0000313" key="2">
    <source>
        <dbReference type="Proteomes" id="UP000258309"/>
    </source>
</evidence>
<sequence>MTVFNDGPSVTGDTGIGAEFETPLINFQNSACSLINTFAAKRMTVQSRSGTNFVLSVDTGSTELGAGKLNPEYILDDASIKVGDGSAAAASAAATDSMID</sequence>
<organism evidence="1 2">
    <name type="scientific">Scytalidium lignicola</name>
    <name type="common">Hyphomycete</name>
    <dbReference type="NCBI Taxonomy" id="5539"/>
    <lineage>
        <taxon>Eukaryota</taxon>
        <taxon>Fungi</taxon>
        <taxon>Dikarya</taxon>
        <taxon>Ascomycota</taxon>
        <taxon>Pezizomycotina</taxon>
        <taxon>Leotiomycetes</taxon>
        <taxon>Leotiomycetes incertae sedis</taxon>
        <taxon>Scytalidium</taxon>
    </lineage>
</organism>
<dbReference type="EMBL" id="NCSJ02000091">
    <property type="protein sequence ID" value="RFU30794.1"/>
    <property type="molecule type" value="Genomic_DNA"/>
</dbReference>
<evidence type="ECO:0000313" key="1">
    <source>
        <dbReference type="EMBL" id="RFU30794.1"/>
    </source>
</evidence>
<proteinExistence type="predicted"/>
<gene>
    <name evidence="1" type="ORF">B7463_g5537</name>
</gene>
<comment type="caution">
    <text evidence="1">The sequence shown here is derived from an EMBL/GenBank/DDBJ whole genome shotgun (WGS) entry which is preliminary data.</text>
</comment>
<dbReference type="Proteomes" id="UP000258309">
    <property type="component" value="Unassembled WGS sequence"/>
</dbReference>
<accession>A0A3E2HBK7</accession>